<evidence type="ECO:0008006" key="4">
    <source>
        <dbReference type="Google" id="ProtNLM"/>
    </source>
</evidence>
<evidence type="ECO:0000256" key="1">
    <source>
        <dbReference type="SAM" id="SignalP"/>
    </source>
</evidence>
<dbReference type="OrthoDB" id="9765158at2"/>
<gene>
    <name evidence="2" type="ORF">CUN60_01985</name>
</gene>
<protein>
    <recommendedName>
        <fullName evidence="4">LysM domain-containing protein</fullName>
    </recommendedName>
</protein>
<dbReference type="PANTHER" id="PTHR34700">
    <property type="entry name" value="POTASSIUM BINDING PROTEIN KBP"/>
    <property type="match status" value="1"/>
</dbReference>
<proteinExistence type="predicted"/>
<feature type="chain" id="PRO_5014463045" description="LysM domain-containing protein" evidence="1">
    <location>
        <begin position="21"/>
        <end position="371"/>
    </location>
</feature>
<keyword evidence="1" id="KW-0732">Signal</keyword>
<evidence type="ECO:0000313" key="3">
    <source>
        <dbReference type="Proteomes" id="UP000236655"/>
    </source>
</evidence>
<organism evidence="2 3">
    <name type="scientific">Aquella oligotrophica</name>
    <dbReference type="NCBI Taxonomy" id="2067065"/>
    <lineage>
        <taxon>Bacteria</taxon>
        <taxon>Pseudomonadati</taxon>
        <taxon>Pseudomonadota</taxon>
        <taxon>Betaproteobacteria</taxon>
        <taxon>Neisseriales</taxon>
        <taxon>Neisseriaceae</taxon>
        <taxon>Aquella</taxon>
    </lineage>
</organism>
<dbReference type="Proteomes" id="UP000236655">
    <property type="component" value="Chromosome"/>
</dbReference>
<dbReference type="RefSeq" id="WP_102950425.1">
    <property type="nucleotide sequence ID" value="NZ_CP024847.1"/>
</dbReference>
<dbReference type="KEGG" id="nba:CUN60_01985"/>
<dbReference type="PANTHER" id="PTHR34700:SF4">
    <property type="entry name" value="PHAGE-LIKE ELEMENT PBSX PROTEIN XKDP"/>
    <property type="match status" value="1"/>
</dbReference>
<name>A0A2I7N4I6_9NEIS</name>
<dbReference type="InterPro" id="IPR052196">
    <property type="entry name" value="Bact_Kbp"/>
</dbReference>
<dbReference type="AlphaFoldDB" id="A0A2I7N4I6"/>
<feature type="signal peptide" evidence="1">
    <location>
        <begin position="1"/>
        <end position="20"/>
    </location>
</feature>
<sequence>MPGKLGLLCGVFACLPITYAATSSQGDVIQVVDNSLKKSSTFSGSGVPANMLKTTAPKNYVVKKTDTVMKLAHMYLKKIGYWPQFLGISSINKTRIYPGDSLQILTIDGVKLLTVSHAQGVTVEKLEPEVHDLPNDELPTISIKKLKNLILRPTLIPEGEFEALPMVVSGGAPGDFTYTAGDNIYVKGLKEQQVGDQVSVFSKFRKVSDPDTKESLGFEVRYNGDATITQIGPISSLELTNTVNYVSPLDRVVSMPVQQIPDLTPHRSESMIITGKIVALYDAITSTAEDNTVIINRGSRDGVDTGMIFDITDTRKVIDPTSNMDHPKYLVMPPTVIGELLIYKVYDKMSFGLITDSARPILINSIIQSQQ</sequence>
<accession>A0A2I7N4I6</accession>
<dbReference type="EMBL" id="CP024847">
    <property type="protein sequence ID" value="AUR51125.1"/>
    <property type="molecule type" value="Genomic_DNA"/>
</dbReference>
<reference evidence="3" key="1">
    <citation type="submission" date="2017-11" db="EMBL/GenBank/DDBJ databases">
        <authorList>
            <person name="Chan K.G."/>
            <person name="Lee L.S."/>
        </authorList>
    </citation>
    <scope>NUCLEOTIDE SEQUENCE [LARGE SCALE GENOMIC DNA]</scope>
    <source>
        <strain evidence="3">DSM 100970</strain>
    </source>
</reference>
<keyword evidence="3" id="KW-1185">Reference proteome</keyword>
<evidence type="ECO:0000313" key="2">
    <source>
        <dbReference type="EMBL" id="AUR51125.1"/>
    </source>
</evidence>